<dbReference type="InterPro" id="IPR028202">
    <property type="entry name" value="Reductase_C"/>
</dbReference>
<keyword evidence="4" id="KW-0560">Oxidoreductase</keyword>
<dbReference type="SUPFAM" id="SSF51905">
    <property type="entry name" value="FAD/NAD(P)-binding domain"/>
    <property type="match status" value="1"/>
</dbReference>
<dbReference type="Pfam" id="PF07992">
    <property type="entry name" value="Pyr_redox_2"/>
    <property type="match status" value="1"/>
</dbReference>
<dbReference type="Gene3D" id="3.30.390.30">
    <property type="match status" value="1"/>
</dbReference>
<evidence type="ECO:0000256" key="3">
    <source>
        <dbReference type="ARBA" id="ARBA00022827"/>
    </source>
</evidence>
<evidence type="ECO:0000313" key="7">
    <source>
        <dbReference type="EMBL" id="GAA0565210.1"/>
    </source>
</evidence>
<dbReference type="Gene3D" id="3.50.50.60">
    <property type="entry name" value="FAD/NAD(P)-binding domain"/>
    <property type="match status" value="2"/>
</dbReference>
<evidence type="ECO:0000313" key="8">
    <source>
        <dbReference type="Proteomes" id="UP001500729"/>
    </source>
</evidence>
<protein>
    <submittedName>
        <fullName evidence="7">FAD-dependent oxidoreductase</fullName>
    </submittedName>
</protein>
<evidence type="ECO:0000256" key="1">
    <source>
        <dbReference type="ARBA" id="ARBA00001974"/>
    </source>
</evidence>
<reference evidence="7 8" key="1">
    <citation type="journal article" date="2019" name="Int. J. Syst. Evol. Microbiol.">
        <title>The Global Catalogue of Microorganisms (GCM) 10K type strain sequencing project: providing services to taxonomists for standard genome sequencing and annotation.</title>
        <authorList>
            <consortium name="The Broad Institute Genomics Platform"/>
            <consortium name="The Broad Institute Genome Sequencing Center for Infectious Disease"/>
            <person name="Wu L."/>
            <person name="Ma J."/>
        </authorList>
    </citation>
    <scope>NUCLEOTIDE SEQUENCE [LARGE SCALE GENOMIC DNA]</scope>
    <source>
        <strain evidence="7 8">JCM 10303</strain>
    </source>
</reference>
<sequence length="360" mass="37892">MTSRTCPTTVLRCPSRSWRGKWEPERAHLRSDDALERLDARLLLGDAAVSLDVAARTVRSTSGRDLTADAVVVTTGVRPRVLPGQAGQRGVHVLRSLDDALALRVRLLGARRLVVAGDGVLGAEVAATARGLGVEVVLAGPQSAPMEAQLGPLASGALAELHREHGVDVRPGVAVEGLAAADSRVTGVRLTTGEVLDADVVVVALGAVSNTGWLEDSGLVLENGVVCDSRCSAADGIYAVGDVARWQHHGLGGLVRLENRTNASEQAAAVAANILGADLPYAPVPHFWTDQFAARIQVHGLLPADAQVDVVEGDTASRRFAAVYQRDGRAVGVLGWNMPKQARLLRRRHLVEPRAAAVDS</sequence>
<dbReference type="Pfam" id="PF14759">
    <property type="entry name" value="Reductase_C"/>
    <property type="match status" value="1"/>
</dbReference>
<evidence type="ECO:0000256" key="4">
    <source>
        <dbReference type="ARBA" id="ARBA00023002"/>
    </source>
</evidence>
<evidence type="ECO:0000259" key="5">
    <source>
        <dbReference type="Pfam" id="PF07992"/>
    </source>
</evidence>
<dbReference type="PRINTS" id="PR00368">
    <property type="entry name" value="FADPNR"/>
</dbReference>
<dbReference type="PANTHER" id="PTHR43557">
    <property type="entry name" value="APOPTOSIS-INDUCING FACTOR 1"/>
    <property type="match status" value="1"/>
</dbReference>
<proteinExistence type="predicted"/>
<dbReference type="InterPro" id="IPR036188">
    <property type="entry name" value="FAD/NAD-bd_sf"/>
</dbReference>
<feature type="domain" description="Reductase C-terminal" evidence="6">
    <location>
        <begin position="287"/>
        <end position="347"/>
    </location>
</feature>
<dbReference type="InterPro" id="IPR023753">
    <property type="entry name" value="FAD/NAD-binding_dom"/>
</dbReference>
<evidence type="ECO:0000259" key="6">
    <source>
        <dbReference type="Pfam" id="PF14759"/>
    </source>
</evidence>
<keyword evidence="8" id="KW-1185">Reference proteome</keyword>
<accession>A0ABN1EET3</accession>
<keyword evidence="3" id="KW-0274">FAD</keyword>
<dbReference type="InterPro" id="IPR050446">
    <property type="entry name" value="FAD-oxidoreductase/Apoptosis"/>
</dbReference>
<dbReference type="InterPro" id="IPR016156">
    <property type="entry name" value="FAD/NAD-linked_Rdtase_dimer_sf"/>
</dbReference>
<feature type="domain" description="FAD/NAD(P)-binding" evidence="5">
    <location>
        <begin position="39"/>
        <end position="267"/>
    </location>
</feature>
<evidence type="ECO:0000256" key="2">
    <source>
        <dbReference type="ARBA" id="ARBA00022630"/>
    </source>
</evidence>
<dbReference type="Proteomes" id="UP001500729">
    <property type="component" value="Unassembled WGS sequence"/>
</dbReference>
<gene>
    <name evidence="7" type="ORF">GCM10009533_71230</name>
</gene>
<dbReference type="SUPFAM" id="SSF55424">
    <property type="entry name" value="FAD/NAD-linked reductases, dimerisation (C-terminal) domain"/>
    <property type="match status" value="1"/>
</dbReference>
<name>A0ABN1EET3_SACER</name>
<comment type="cofactor">
    <cofactor evidence="1">
        <name>FAD</name>
        <dbReference type="ChEBI" id="CHEBI:57692"/>
    </cofactor>
</comment>
<organism evidence="7 8">
    <name type="scientific">Saccharopolyspora erythraea</name>
    <name type="common">Streptomyces erythraeus</name>
    <dbReference type="NCBI Taxonomy" id="1836"/>
    <lineage>
        <taxon>Bacteria</taxon>
        <taxon>Bacillati</taxon>
        <taxon>Actinomycetota</taxon>
        <taxon>Actinomycetes</taxon>
        <taxon>Pseudonocardiales</taxon>
        <taxon>Pseudonocardiaceae</taxon>
        <taxon>Saccharopolyspora</taxon>
    </lineage>
</organism>
<keyword evidence="2" id="KW-0285">Flavoprotein</keyword>
<dbReference type="PANTHER" id="PTHR43557:SF2">
    <property type="entry name" value="RIESKE DOMAIN-CONTAINING PROTEIN-RELATED"/>
    <property type="match status" value="1"/>
</dbReference>
<dbReference type="EMBL" id="BAAAGS010000117">
    <property type="protein sequence ID" value="GAA0565210.1"/>
    <property type="molecule type" value="Genomic_DNA"/>
</dbReference>
<dbReference type="PRINTS" id="PR00411">
    <property type="entry name" value="PNDRDTASEI"/>
</dbReference>
<comment type="caution">
    <text evidence="7">The sequence shown here is derived from an EMBL/GenBank/DDBJ whole genome shotgun (WGS) entry which is preliminary data.</text>
</comment>